<dbReference type="GO" id="GO:0003676">
    <property type="term" value="F:nucleic acid binding"/>
    <property type="evidence" value="ECO:0007669"/>
    <property type="project" value="InterPro"/>
</dbReference>
<reference evidence="1" key="1">
    <citation type="submission" date="2014-07" db="EMBL/GenBank/DDBJ databases">
        <authorList>
            <person name="Martin A.A"/>
            <person name="De Silva N."/>
        </authorList>
    </citation>
    <scope>NUCLEOTIDE SEQUENCE</scope>
</reference>
<proteinExistence type="predicted"/>
<sequence length="91" mass="10440">MDAVKLTNIQPTIRCIIQFNNGHPYSEPSPGSIHLRVNSRPHVSKTAIQKLNELGFKTLSHSGYSSDLVTTNFYLFKHHDIFLSKKIFQER</sequence>
<name>A0A0K0FZ78_STRVS</name>
<dbReference type="InterPro" id="IPR036397">
    <property type="entry name" value="RNaseH_sf"/>
</dbReference>
<dbReference type="Proteomes" id="UP000035680">
    <property type="component" value="Unassembled WGS sequence"/>
</dbReference>
<dbReference type="Gene3D" id="3.30.420.10">
    <property type="entry name" value="Ribonuclease H-like superfamily/Ribonuclease H"/>
    <property type="match status" value="1"/>
</dbReference>
<evidence type="ECO:0000313" key="2">
    <source>
        <dbReference type="WBParaSite" id="SVE_1775500.1"/>
    </source>
</evidence>
<dbReference type="WBParaSite" id="SVE_1775500.1">
    <property type="protein sequence ID" value="SVE_1775500.1"/>
    <property type="gene ID" value="SVE_1775500"/>
</dbReference>
<dbReference type="STRING" id="75913.A0A0K0FZ78"/>
<accession>A0A0K0FZ78</accession>
<organism evidence="1 2">
    <name type="scientific">Strongyloides venezuelensis</name>
    <name type="common">Threadworm</name>
    <dbReference type="NCBI Taxonomy" id="75913"/>
    <lineage>
        <taxon>Eukaryota</taxon>
        <taxon>Metazoa</taxon>
        <taxon>Ecdysozoa</taxon>
        <taxon>Nematoda</taxon>
        <taxon>Chromadorea</taxon>
        <taxon>Rhabditida</taxon>
        <taxon>Tylenchina</taxon>
        <taxon>Panagrolaimomorpha</taxon>
        <taxon>Strongyloidoidea</taxon>
        <taxon>Strongyloididae</taxon>
        <taxon>Strongyloides</taxon>
    </lineage>
</organism>
<protein>
    <submittedName>
        <fullName evidence="2">Histone deacetylase</fullName>
    </submittedName>
</protein>
<dbReference type="AlphaFoldDB" id="A0A0K0FZ78"/>
<dbReference type="InterPro" id="IPR052709">
    <property type="entry name" value="Transposase-MT_Hybrid"/>
</dbReference>
<keyword evidence="1" id="KW-1185">Reference proteome</keyword>
<evidence type="ECO:0000313" key="1">
    <source>
        <dbReference type="Proteomes" id="UP000035680"/>
    </source>
</evidence>
<dbReference type="PANTHER" id="PTHR46060">
    <property type="entry name" value="MARINER MOS1 TRANSPOSASE-LIKE PROTEIN"/>
    <property type="match status" value="1"/>
</dbReference>
<reference evidence="2" key="2">
    <citation type="submission" date="2015-08" db="UniProtKB">
        <authorList>
            <consortium name="WormBaseParasite"/>
        </authorList>
    </citation>
    <scope>IDENTIFICATION</scope>
</reference>
<dbReference type="PANTHER" id="PTHR46060:SF3">
    <property type="entry name" value="PROTEIN GVQW3"/>
    <property type="match status" value="1"/>
</dbReference>